<keyword evidence="2" id="KW-1185">Reference proteome</keyword>
<evidence type="ECO:0000313" key="1">
    <source>
        <dbReference type="EMBL" id="TWW79454.1"/>
    </source>
</evidence>
<dbReference type="Proteomes" id="UP000324091">
    <property type="component" value="Chromosome 10"/>
</dbReference>
<name>A0A5C6PI40_9TELE</name>
<gene>
    <name evidence="1" type="ORF">D4764_10G0004840</name>
</gene>
<accession>A0A5C6PI40</accession>
<sequence length="71" mass="7973">MAVLLCLERRNFFSGQPFLLPQFGCSTGKFTWLQPAPAAAAALQPRKLQELELLCNNLWLYTAEPPSSLYT</sequence>
<organism evidence="1 2">
    <name type="scientific">Takifugu flavidus</name>
    <name type="common">sansaifugu</name>
    <dbReference type="NCBI Taxonomy" id="433684"/>
    <lineage>
        <taxon>Eukaryota</taxon>
        <taxon>Metazoa</taxon>
        <taxon>Chordata</taxon>
        <taxon>Craniata</taxon>
        <taxon>Vertebrata</taxon>
        <taxon>Euteleostomi</taxon>
        <taxon>Actinopterygii</taxon>
        <taxon>Neopterygii</taxon>
        <taxon>Teleostei</taxon>
        <taxon>Neoteleostei</taxon>
        <taxon>Acanthomorphata</taxon>
        <taxon>Eupercaria</taxon>
        <taxon>Tetraodontiformes</taxon>
        <taxon>Tetradontoidea</taxon>
        <taxon>Tetraodontidae</taxon>
        <taxon>Takifugu</taxon>
    </lineage>
</organism>
<protein>
    <submittedName>
        <fullName evidence="1">Uncharacterized protein</fullName>
    </submittedName>
</protein>
<evidence type="ECO:0000313" key="2">
    <source>
        <dbReference type="Proteomes" id="UP000324091"/>
    </source>
</evidence>
<proteinExistence type="predicted"/>
<dbReference type="EMBL" id="RHFK02000002">
    <property type="protein sequence ID" value="TWW79454.1"/>
    <property type="molecule type" value="Genomic_DNA"/>
</dbReference>
<comment type="caution">
    <text evidence="1">The sequence shown here is derived from an EMBL/GenBank/DDBJ whole genome shotgun (WGS) entry which is preliminary data.</text>
</comment>
<dbReference type="AlphaFoldDB" id="A0A5C6PI40"/>
<reference evidence="1 2" key="1">
    <citation type="submission" date="2019-04" db="EMBL/GenBank/DDBJ databases">
        <title>Chromosome genome assembly for Takifugu flavidus.</title>
        <authorList>
            <person name="Xiao S."/>
        </authorList>
    </citation>
    <scope>NUCLEOTIDE SEQUENCE [LARGE SCALE GENOMIC DNA]</scope>
    <source>
        <strain evidence="1">HTHZ2018</strain>
        <tissue evidence="1">Muscle</tissue>
    </source>
</reference>